<sequence>MQTQPRTQPPLASLHPHSREIAPRRQAATGVEHTAARLPRASGGIRTGGGLVCYPTPEAACSAKCRADADGPERKLAIFEIGPGPVRPGPDGALRCHSLVPVRFDPVPARYARAARARPVCASA</sequence>
<proteinExistence type="predicted"/>
<dbReference type="PaxDb" id="2903-EOD37171"/>
<dbReference type="Proteomes" id="UP000013827">
    <property type="component" value="Unassembled WGS sequence"/>
</dbReference>
<evidence type="ECO:0000313" key="3">
    <source>
        <dbReference type="Proteomes" id="UP000013827"/>
    </source>
</evidence>
<organism evidence="2 3">
    <name type="scientific">Emiliania huxleyi (strain CCMP1516)</name>
    <dbReference type="NCBI Taxonomy" id="280463"/>
    <lineage>
        <taxon>Eukaryota</taxon>
        <taxon>Haptista</taxon>
        <taxon>Haptophyta</taxon>
        <taxon>Prymnesiophyceae</taxon>
        <taxon>Isochrysidales</taxon>
        <taxon>Noelaerhabdaceae</taxon>
        <taxon>Emiliania</taxon>
    </lineage>
</organism>
<evidence type="ECO:0000313" key="2">
    <source>
        <dbReference type="EnsemblProtists" id="EOD37171"/>
    </source>
</evidence>
<dbReference type="GeneID" id="17282441"/>
<dbReference type="AlphaFoldDB" id="A0A0D3KN36"/>
<protein>
    <submittedName>
        <fullName evidence="2">Uncharacterized protein</fullName>
    </submittedName>
</protein>
<dbReference type="HOGENOM" id="CLU_2008251_0_0_1"/>
<dbReference type="RefSeq" id="XP_005789600.1">
    <property type="nucleotide sequence ID" value="XM_005789543.1"/>
</dbReference>
<dbReference type="EnsemblProtists" id="EOD37171">
    <property type="protein sequence ID" value="EOD37171"/>
    <property type="gene ID" value="EMIHUDRAFT_225872"/>
</dbReference>
<feature type="region of interest" description="Disordered" evidence="1">
    <location>
        <begin position="1"/>
        <end position="42"/>
    </location>
</feature>
<reference evidence="3" key="1">
    <citation type="journal article" date="2013" name="Nature">
        <title>Pan genome of the phytoplankton Emiliania underpins its global distribution.</title>
        <authorList>
            <person name="Read B.A."/>
            <person name="Kegel J."/>
            <person name="Klute M.J."/>
            <person name="Kuo A."/>
            <person name="Lefebvre S.C."/>
            <person name="Maumus F."/>
            <person name="Mayer C."/>
            <person name="Miller J."/>
            <person name="Monier A."/>
            <person name="Salamov A."/>
            <person name="Young J."/>
            <person name="Aguilar M."/>
            <person name="Claverie J.M."/>
            <person name="Frickenhaus S."/>
            <person name="Gonzalez K."/>
            <person name="Herman E.K."/>
            <person name="Lin Y.C."/>
            <person name="Napier J."/>
            <person name="Ogata H."/>
            <person name="Sarno A.F."/>
            <person name="Shmutz J."/>
            <person name="Schroeder D."/>
            <person name="de Vargas C."/>
            <person name="Verret F."/>
            <person name="von Dassow P."/>
            <person name="Valentin K."/>
            <person name="Van de Peer Y."/>
            <person name="Wheeler G."/>
            <person name="Dacks J.B."/>
            <person name="Delwiche C.F."/>
            <person name="Dyhrman S.T."/>
            <person name="Glockner G."/>
            <person name="John U."/>
            <person name="Richards T."/>
            <person name="Worden A.Z."/>
            <person name="Zhang X."/>
            <person name="Grigoriev I.V."/>
            <person name="Allen A.E."/>
            <person name="Bidle K."/>
            <person name="Borodovsky M."/>
            <person name="Bowler C."/>
            <person name="Brownlee C."/>
            <person name="Cock J.M."/>
            <person name="Elias M."/>
            <person name="Gladyshev V.N."/>
            <person name="Groth M."/>
            <person name="Guda C."/>
            <person name="Hadaegh A."/>
            <person name="Iglesias-Rodriguez M.D."/>
            <person name="Jenkins J."/>
            <person name="Jones B.M."/>
            <person name="Lawson T."/>
            <person name="Leese F."/>
            <person name="Lindquist E."/>
            <person name="Lobanov A."/>
            <person name="Lomsadze A."/>
            <person name="Malik S.B."/>
            <person name="Marsh M.E."/>
            <person name="Mackinder L."/>
            <person name="Mock T."/>
            <person name="Mueller-Roeber B."/>
            <person name="Pagarete A."/>
            <person name="Parker M."/>
            <person name="Probert I."/>
            <person name="Quesneville H."/>
            <person name="Raines C."/>
            <person name="Rensing S.A."/>
            <person name="Riano-Pachon D.M."/>
            <person name="Richier S."/>
            <person name="Rokitta S."/>
            <person name="Shiraiwa Y."/>
            <person name="Soanes D.M."/>
            <person name="van der Giezen M."/>
            <person name="Wahlund T.M."/>
            <person name="Williams B."/>
            <person name="Wilson W."/>
            <person name="Wolfe G."/>
            <person name="Wurch L.L."/>
        </authorList>
    </citation>
    <scope>NUCLEOTIDE SEQUENCE</scope>
</reference>
<accession>A0A0D3KN36</accession>
<name>A0A0D3KN36_EMIH1</name>
<keyword evidence="3" id="KW-1185">Reference proteome</keyword>
<dbReference type="KEGG" id="ehx:EMIHUDRAFT_225872"/>
<reference evidence="2" key="2">
    <citation type="submission" date="2024-10" db="UniProtKB">
        <authorList>
            <consortium name="EnsemblProtists"/>
        </authorList>
    </citation>
    <scope>IDENTIFICATION</scope>
</reference>
<evidence type="ECO:0000256" key="1">
    <source>
        <dbReference type="SAM" id="MobiDB-lite"/>
    </source>
</evidence>